<evidence type="ECO:0000256" key="7">
    <source>
        <dbReference type="PIRSR" id="PIRSR000451-1"/>
    </source>
</evidence>
<dbReference type="SUPFAM" id="SSF53901">
    <property type="entry name" value="Thiolase-like"/>
    <property type="match status" value="1"/>
</dbReference>
<evidence type="ECO:0000313" key="10">
    <source>
        <dbReference type="EMBL" id="BBY78750.1"/>
    </source>
</evidence>
<feature type="domain" description="Chalcone/stilbene synthase N-terminal" evidence="8">
    <location>
        <begin position="64"/>
        <end position="227"/>
    </location>
</feature>
<dbReference type="Pfam" id="PF02797">
    <property type="entry name" value="Chal_sti_synt_C"/>
    <property type="match status" value="1"/>
</dbReference>
<dbReference type="CDD" id="cd00831">
    <property type="entry name" value="CHS_like"/>
    <property type="match status" value="1"/>
</dbReference>
<dbReference type="GO" id="GO:0016747">
    <property type="term" value="F:acyltransferase activity, transferring groups other than amino-acyl groups"/>
    <property type="evidence" value="ECO:0007669"/>
    <property type="project" value="InterPro"/>
</dbReference>
<evidence type="ECO:0000313" key="11">
    <source>
        <dbReference type="Proteomes" id="UP000466554"/>
    </source>
</evidence>
<organism evidence="10 11">
    <name type="scientific">Mycolicibacterium parafortuitum</name>
    <name type="common">Mycobacterium parafortuitum</name>
    <dbReference type="NCBI Taxonomy" id="39692"/>
    <lineage>
        <taxon>Bacteria</taxon>
        <taxon>Bacillati</taxon>
        <taxon>Actinomycetota</taxon>
        <taxon>Actinomycetes</taxon>
        <taxon>Mycobacteriales</taxon>
        <taxon>Mycobacteriaceae</taxon>
        <taxon>Mycolicibacterium</taxon>
    </lineage>
</organism>
<dbReference type="PANTHER" id="PTHR11877:SF99">
    <property type="entry name" value="1,3,6,8-TETRAHYDROXYNAPHTHALENE SYNTHASE"/>
    <property type="match status" value="1"/>
</dbReference>
<name>A0A7I7UCD4_MYCPF</name>
<feature type="active site" description="Acyl-thioester intermediate" evidence="7">
    <location>
        <position position="165"/>
    </location>
</feature>
<sequence>MTNYCRAYAVYRGMTDTSFFAPTQPSRLRDPRAPHIAGTAAAFTEHAYDQDQVAQALSEFTDPAFSRFADSSGVKYRNLALPVDRYPNLSGFTEANTAYIDVATDLGERAVRQALSAAHRDPSEVDAIITVSSTGVAVPTIDARIAGRLGLRPDVKRIPLFGLGCVAGAAGLARVHDYLRGFPNHVAVLLSVELCSLTLQRDDFSIPALIGLCLFGDGAAAVVAVGAERSPATPQPGPRVIDTRSILFPDTVGVMGWNVGSDGFQLVMSKDVPRMAEDHLADAVGHFLADHGLGTQDISTWICHPGGPKVLEAIGSAMHLPQNTFRHSWESMSEHGNISSASVLDVLSRTLNDPPAPGSLGLMLAMGPGFSFELLLLSW</sequence>
<dbReference type="Pfam" id="PF00195">
    <property type="entry name" value="Chal_sti_synt_N"/>
    <property type="match status" value="1"/>
</dbReference>
<evidence type="ECO:0000256" key="3">
    <source>
        <dbReference type="ARBA" id="ARBA00011738"/>
    </source>
</evidence>
<dbReference type="UniPathway" id="UPA00094"/>
<dbReference type="AlphaFoldDB" id="A0A7I7UCD4"/>
<protein>
    <submittedName>
        <fullName evidence="10">Alpha-pyrone synthesis polyketide synthase-like Pks11</fullName>
    </submittedName>
</protein>
<keyword evidence="6" id="KW-0012">Acyltransferase</keyword>
<accession>A0A7I7UCD4</accession>
<reference evidence="10 11" key="1">
    <citation type="journal article" date="2019" name="Emerg. Microbes Infect.">
        <title>Comprehensive subspecies identification of 175 nontuberculous mycobacteria species based on 7547 genomic profiles.</title>
        <authorList>
            <person name="Matsumoto Y."/>
            <person name="Kinjo T."/>
            <person name="Motooka D."/>
            <person name="Nabeya D."/>
            <person name="Jung N."/>
            <person name="Uechi K."/>
            <person name="Horii T."/>
            <person name="Iida T."/>
            <person name="Fujita J."/>
            <person name="Nakamura S."/>
        </authorList>
    </citation>
    <scope>NUCLEOTIDE SEQUENCE [LARGE SCALE GENOMIC DNA]</scope>
    <source>
        <strain evidence="10 11">JCM 6367</strain>
    </source>
</reference>
<dbReference type="EMBL" id="AP022598">
    <property type="protein sequence ID" value="BBY78750.1"/>
    <property type="molecule type" value="Genomic_DNA"/>
</dbReference>
<feature type="domain" description="Chalcone/stilbene synthase C-terminal" evidence="9">
    <location>
        <begin position="247"/>
        <end position="377"/>
    </location>
</feature>
<comment type="pathway">
    <text evidence="1">Lipid metabolism; fatty acid biosynthesis.</text>
</comment>
<proteinExistence type="inferred from homology"/>
<dbReference type="InterPro" id="IPR016039">
    <property type="entry name" value="Thiolase-like"/>
</dbReference>
<evidence type="ECO:0000256" key="1">
    <source>
        <dbReference type="ARBA" id="ARBA00005194"/>
    </source>
</evidence>
<evidence type="ECO:0000259" key="8">
    <source>
        <dbReference type="Pfam" id="PF00195"/>
    </source>
</evidence>
<dbReference type="InterPro" id="IPR012328">
    <property type="entry name" value="Chalcone/stilbene_synt_C"/>
</dbReference>
<keyword evidence="4" id="KW-0808">Transferase</keyword>
<dbReference type="InterPro" id="IPR001099">
    <property type="entry name" value="Chalcone/stilbene_synt_N"/>
</dbReference>
<dbReference type="GO" id="GO:0006633">
    <property type="term" value="P:fatty acid biosynthetic process"/>
    <property type="evidence" value="ECO:0007669"/>
    <property type="project" value="UniProtKB-UniPathway"/>
</dbReference>
<evidence type="ECO:0000256" key="4">
    <source>
        <dbReference type="ARBA" id="ARBA00022679"/>
    </source>
</evidence>
<evidence type="ECO:0000259" key="9">
    <source>
        <dbReference type="Pfam" id="PF02797"/>
    </source>
</evidence>
<keyword evidence="5" id="KW-0443">Lipid metabolism</keyword>
<comment type="subunit">
    <text evidence="3">Homodimer.</text>
</comment>
<evidence type="ECO:0000256" key="5">
    <source>
        <dbReference type="ARBA" id="ARBA00022832"/>
    </source>
</evidence>
<dbReference type="InterPro" id="IPR011141">
    <property type="entry name" value="Polyketide_synthase_type-III"/>
</dbReference>
<dbReference type="PIRSF" id="PIRSF000451">
    <property type="entry name" value="PKS_III"/>
    <property type="match status" value="1"/>
</dbReference>
<dbReference type="Proteomes" id="UP000466554">
    <property type="component" value="Chromosome"/>
</dbReference>
<dbReference type="PANTHER" id="PTHR11877">
    <property type="entry name" value="HYDROXYMETHYLGLUTARYL-COA SYNTHASE"/>
    <property type="match status" value="1"/>
</dbReference>
<comment type="similarity">
    <text evidence="2">Belongs to the thiolase-like superfamily. Chalcone/stilbene synthases family.</text>
</comment>
<evidence type="ECO:0000256" key="2">
    <source>
        <dbReference type="ARBA" id="ARBA00005531"/>
    </source>
</evidence>
<gene>
    <name evidence="10" type="primary">pks11_3</name>
    <name evidence="10" type="ORF">MPRF_56490</name>
</gene>
<dbReference type="GO" id="GO:0030639">
    <property type="term" value="P:polyketide biosynthetic process"/>
    <property type="evidence" value="ECO:0007669"/>
    <property type="project" value="TreeGrafter"/>
</dbReference>
<dbReference type="Gene3D" id="3.40.47.10">
    <property type="match status" value="2"/>
</dbReference>
<keyword evidence="5" id="KW-0276">Fatty acid metabolism</keyword>
<evidence type="ECO:0000256" key="6">
    <source>
        <dbReference type="ARBA" id="ARBA00023315"/>
    </source>
</evidence>